<accession>A0A0D8WFB3</accession>
<dbReference type="Proteomes" id="UP000253687">
    <property type="component" value="Unassembled WGS sequence"/>
</dbReference>
<feature type="transmembrane region" description="Helical" evidence="1">
    <location>
        <begin position="6"/>
        <end position="29"/>
    </location>
</feature>
<evidence type="ECO:0000313" key="7">
    <source>
        <dbReference type="Proteomes" id="UP000184277"/>
    </source>
</evidence>
<comment type="caution">
    <text evidence="4">The sequence shown here is derived from an EMBL/GenBank/DDBJ whole genome shotgun (WGS) entry which is preliminary data.</text>
</comment>
<evidence type="ECO:0000256" key="1">
    <source>
        <dbReference type="SAM" id="Phobius"/>
    </source>
</evidence>
<evidence type="ECO:0000313" key="6">
    <source>
        <dbReference type="Proteomes" id="UP000184077"/>
    </source>
</evidence>
<sequence>MSILFLLVTVLPVTLTVFIIISFFCFCINCSPEPHADSVNIQQYLRKYSWFYYINVTTFHLAVIMMILFWQDRLPLYAHLCVYIFILMKGYPLMTLITFDPQTPLKNRRQKKPSPKFMFFYSWIYYSSVSMFALIFFHMSLNP</sequence>
<keyword evidence="1" id="KW-0472">Membrane</keyword>
<evidence type="ECO:0000313" key="8">
    <source>
        <dbReference type="Proteomes" id="UP000253687"/>
    </source>
</evidence>
<reference evidence="2 9" key="3">
    <citation type="submission" date="2018-10" db="EMBL/GenBank/DDBJ databases">
        <authorList>
            <consortium name="NARMS: The National Antimicrobial Resistance Monitoring System"/>
        </authorList>
    </citation>
    <scope>NUCLEOTIDE SEQUENCE [LARGE SCALE GENOMIC DNA]</scope>
    <source>
        <strain evidence="2 9">CVM N17EC0060</strain>
    </source>
</reference>
<reference evidence="5 8" key="2">
    <citation type="submission" date="2018-07" db="EMBL/GenBank/DDBJ databases">
        <title>Whole Genome Sequence Analysis of Avian Pathogenic E. coli - An Australian Perspective.</title>
        <authorList>
            <person name="Cummins M.L."/>
            <person name="Reid C.J."/>
            <person name="Roy Chowdhury P."/>
            <person name="Bushell R."/>
            <person name="Esbert N."/>
            <person name="Tivendale K.A."/>
            <person name="Noormohammadi A.H."/>
            <person name="Islam S."/>
            <person name="Marenda M.S."/>
            <person name="Browning G.F."/>
            <person name="Markham P.F."/>
            <person name="Djordjevic S.P."/>
        </authorList>
    </citation>
    <scope>NUCLEOTIDE SEQUENCE [LARGE SCALE GENOMIC DNA]</scope>
    <source>
        <strain evidence="5 8">AVC211</strain>
    </source>
</reference>
<organism evidence="4 7">
    <name type="scientific">Escherichia coli</name>
    <dbReference type="NCBI Taxonomy" id="562"/>
    <lineage>
        <taxon>Bacteria</taxon>
        <taxon>Pseudomonadati</taxon>
        <taxon>Pseudomonadota</taxon>
        <taxon>Gammaproteobacteria</taxon>
        <taxon>Enterobacterales</taxon>
        <taxon>Enterobacteriaceae</taxon>
        <taxon>Escherichia</taxon>
    </lineage>
</organism>
<keyword evidence="1" id="KW-0812">Transmembrane</keyword>
<dbReference type="Proteomes" id="UP000184077">
    <property type="component" value="Unassembled WGS sequence"/>
</dbReference>
<evidence type="ECO:0000313" key="3">
    <source>
        <dbReference type="EMBL" id="OJN34627.1"/>
    </source>
</evidence>
<evidence type="ECO:0000313" key="4">
    <source>
        <dbReference type="EMBL" id="OJR42154.1"/>
    </source>
</evidence>
<keyword evidence="1" id="KW-1133">Transmembrane helix</keyword>
<dbReference type="EMBL" id="RNLZ01000063">
    <property type="protein sequence ID" value="MGE16441.1"/>
    <property type="molecule type" value="Genomic_DNA"/>
</dbReference>
<reference evidence="6 7" key="1">
    <citation type="submission" date="2016-10" db="EMBL/GenBank/DDBJ databases">
        <title>Comprehensive resistome analysis reveals the prevalence of NDM and MCR-1 in Chinese poultry production.</title>
        <authorList>
            <person name="Wang Y."/>
            <person name="Zhang R."/>
            <person name="Li J."/>
            <person name="Wu Z."/>
            <person name="Wenjuan Y."/>
            <person name="Schwarz S."/>
            <person name="Tyrrell J."/>
            <person name="Zheng Y."/>
            <person name="Wang S."/>
            <person name="Shen Z."/>
            <person name="Liu Z."/>
            <person name="Lei L."/>
            <person name="Li M."/>
            <person name="Zhang Q."/>
            <person name="Wu C."/>
            <person name="Zhang Q."/>
            <person name="Wu Y."/>
            <person name="Walsh T."/>
            <person name="Shen J."/>
        </authorList>
    </citation>
    <scope>NUCLEOTIDE SEQUENCE [LARGE SCALE GENOMIC DNA]</scope>
    <source>
        <strain evidence="4 7">570</strain>
        <strain evidence="3 6">574</strain>
    </source>
</reference>
<evidence type="ECO:0000313" key="9">
    <source>
        <dbReference type="Proteomes" id="UP000272336"/>
    </source>
</evidence>
<feature type="transmembrane region" description="Helical" evidence="1">
    <location>
        <begin position="120"/>
        <end position="141"/>
    </location>
</feature>
<proteinExistence type="predicted"/>
<dbReference type="AlphaFoldDB" id="A0A0D8WFB3"/>
<gene>
    <name evidence="3" type="ORF">BK300_23840</name>
    <name evidence="4" type="ORF">BK383_28785</name>
    <name evidence="2" type="ORF">D9D43_23215</name>
    <name evidence="5" type="ORF">DTL43_25820</name>
</gene>
<dbReference type="EMBL" id="MOHC01000052">
    <property type="protein sequence ID" value="OJN34627.1"/>
    <property type="molecule type" value="Genomic_DNA"/>
</dbReference>
<dbReference type="Proteomes" id="UP000184277">
    <property type="component" value="Unassembled WGS sequence"/>
</dbReference>
<dbReference type="EMBL" id="QOGZ01000067">
    <property type="protein sequence ID" value="RDA31405.1"/>
    <property type="molecule type" value="Genomic_DNA"/>
</dbReference>
<dbReference type="Proteomes" id="UP000272336">
    <property type="component" value="Unassembled WGS sequence"/>
</dbReference>
<protein>
    <submittedName>
        <fullName evidence="4">Uncharacterized protein</fullName>
    </submittedName>
</protein>
<evidence type="ECO:0000313" key="5">
    <source>
        <dbReference type="EMBL" id="RDA31405.1"/>
    </source>
</evidence>
<evidence type="ECO:0000313" key="2">
    <source>
        <dbReference type="EMBL" id="MGE16441.1"/>
    </source>
</evidence>
<feature type="transmembrane region" description="Helical" evidence="1">
    <location>
        <begin position="76"/>
        <end position="99"/>
    </location>
</feature>
<feature type="transmembrane region" description="Helical" evidence="1">
    <location>
        <begin position="50"/>
        <end position="70"/>
    </location>
</feature>
<name>A0A0D8WFB3_ECOLX</name>
<dbReference type="EMBL" id="MOKI01000174">
    <property type="protein sequence ID" value="OJR42154.1"/>
    <property type="molecule type" value="Genomic_DNA"/>
</dbReference>